<dbReference type="InterPro" id="IPR035906">
    <property type="entry name" value="MetI-like_sf"/>
</dbReference>
<evidence type="ECO:0000256" key="6">
    <source>
        <dbReference type="SAM" id="MobiDB-lite"/>
    </source>
</evidence>
<feature type="transmembrane region" description="Helical" evidence="5">
    <location>
        <begin position="333"/>
        <end position="351"/>
    </location>
</feature>
<feature type="region of interest" description="Disordered" evidence="6">
    <location>
        <begin position="1"/>
        <end position="35"/>
    </location>
</feature>
<evidence type="ECO:0000256" key="2">
    <source>
        <dbReference type="ARBA" id="ARBA00022692"/>
    </source>
</evidence>
<dbReference type="Pfam" id="PF00528">
    <property type="entry name" value="BPD_transp_1"/>
    <property type="match status" value="1"/>
</dbReference>
<feature type="domain" description="ABC transmembrane type-1" evidence="7">
    <location>
        <begin position="188"/>
        <end position="384"/>
    </location>
</feature>
<reference evidence="9" key="1">
    <citation type="submission" date="2016-11" db="EMBL/GenBank/DDBJ databases">
        <authorList>
            <person name="Varghese N."/>
            <person name="Submissions S."/>
        </authorList>
    </citation>
    <scope>NUCLEOTIDE SEQUENCE [LARGE SCALE GENOMIC DNA]</scope>
    <source>
        <strain evidence="9">DSM 29440</strain>
    </source>
</reference>
<evidence type="ECO:0000256" key="1">
    <source>
        <dbReference type="ARBA" id="ARBA00004651"/>
    </source>
</evidence>
<feature type="transmembrane region" description="Helical" evidence="5">
    <location>
        <begin position="54"/>
        <end position="76"/>
    </location>
</feature>
<feature type="transmembrane region" description="Helical" evidence="5">
    <location>
        <begin position="308"/>
        <end position="327"/>
    </location>
</feature>
<dbReference type="InterPro" id="IPR025966">
    <property type="entry name" value="OppC_N"/>
</dbReference>
<dbReference type="AlphaFoldDB" id="A0A1N6EYV9"/>
<dbReference type="SUPFAM" id="SSF161098">
    <property type="entry name" value="MetI-like"/>
    <property type="match status" value="1"/>
</dbReference>
<gene>
    <name evidence="8" type="ORF">SAMN05444002_1220</name>
</gene>
<dbReference type="PROSITE" id="PS50928">
    <property type="entry name" value="ABC_TM1"/>
    <property type="match status" value="1"/>
</dbReference>
<dbReference type="InterPro" id="IPR000515">
    <property type="entry name" value="MetI-like"/>
</dbReference>
<comment type="similarity">
    <text evidence="5">Belongs to the binding-protein-dependent transport system permease family.</text>
</comment>
<feature type="transmembrane region" description="Helical" evidence="5">
    <location>
        <begin position="190"/>
        <end position="218"/>
    </location>
</feature>
<evidence type="ECO:0000256" key="5">
    <source>
        <dbReference type="RuleBase" id="RU363032"/>
    </source>
</evidence>
<keyword evidence="2 5" id="KW-0812">Transmembrane</keyword>
<dbReference type="GO" id="GO:0005886">
    <property type="term" value="C:plasma membrane"/>
    <property type="evidence" value="ECO:0007669"/>
    <property type="project" value="UniProtKB-SubCell"/>
</dbReference>
<keyword evidence="3 5" id="KW-1133">Transmembrane helix</keyword>
<accession>A0A1N6EYV9</accession>
<proteinExistence type="inferred from homology"/>
<dbReference type="STRING" id="1217970.SAMN05444002_1220"/>
<keyword evidence="5" id="KW-0813">Transport</keyword>
<keyword evidence="9" id="KW-1185">Reference proteome</keyword>
<dbReference type="PANTHER" id="PTHR43839:SF3">
    <property type="entry name" value="OLIGOPEPTIDE ABC TRANSPORTER, PERMEASE PROTEIN"/>
    <property type="match status" value="1"/>
</dbReference>
<feature type="transmembrane region" description="Helical" evidence="5">
    <location>
        <begin position="363"/>
        <end position="383"/>
    </location>
</feature>
<protein>
    <submittedName>
        <fullName evidence="8">Peptide/nickel transport system permease protein</fullName>
    </submittedName>
</protein>
<evidence type="ECO:0000256" key="3">
    <source>
        <dbReference type="ARBA" id="ARBA00022989"/>
    </source>
</evidence>
<dbReference type="GO" id="GO:0055085">
    <property type="term" value="P:transmembrane transport"/>
    <property type="evidence" value="ECO:0007669"/>
    <property type="project" value="InterPro"/>
</dbReference>
<sequence length="396" mass="44036">MTRMTPPNSPEGRIGAVSDTPEVPVGEVDPRIDTSHGTESQWQLIRRRFAKHRLAVVSLWVLGFFVFIAVFAGFVAPNDPGDVQARYTYAPPQYLHFIDRTEEGWSFRPYVYGYSVEIEPEALRRTFVIDEEKKIYLSFFKRDWEYKLFGLIPTDIHLLAPERSRDPFYLFGADRLGRDMFSRLVYGTQISLSVGLVGVIMSLVLGVIIGGAAGYFGGWFDAVTQRTIEFLRSLPTIPLWMGLAAAMPSDWSPIQTYFAITLILSFLGWTELARVVRGRFLALNGEDYVAAARYDGCSHLRVIIRHMVPAFTSHIITAASLAVPAMILAETALSFLGLGLQAPVISWGVLLQEAQNIRTLATAPWLLLPGAAIVIAVLAMNFIGDGLRDAADPYAK</sequence>
<evidence type="ECO:0000313" key="9">
    <source>
        <dbReference type="Proteomes" id="UP000184932"/>
    </source>
</evidence>
<dbReference type="PANTHER" id="PTHR43839">
    <property type="entry name" value="OPPC IN A BINDING PROTEIN-DEPENDENT TRANSPORT SYSTEM"/>
    <property type="match status" value="1"/>
</dbReference>
<feature type="transmembrane region" description="Helical" evidence="5">
    <location>
        <begin position="230"/>
        <end position="248"/>
    </location>
</feature>
<dbReference type="EMBL" id="FSRL01000001">
    <property type="protein sequence ID" value="SIN88199.1"/>
    <property type="molecule type" value="Genomic_DNA"/>
</dbReference>
<dbReference type="Proteomes" id="UP000184932">
    <property type="component" value="Unassembled WGS sequence"/>
</dbReference>
<organism evidence="8 9">
    <name type="scientific">Vannielia litorea</name>
    <dbReference type="NCBI Taxonomy" id="1217970"/>
    <lineage>
        <taxon>Bacteria</taxon>
        <taxon>Pseudomonadati</taxon>
        <taxon>Pseudomonadota</taxon>
        <taxon>Alphaproteobacteria</taxon>
        <taxon>Rhodobacterales</taxon>
        <taxon>Paracoccaceae</taxon>
        <taxon>Vannielia</taxon>
    </lineage>
</organism>
<dbReference type="Gene3D" id="1.10.3720.10">
    <property type="entry name" value="MetI-like"/>
    <property type="match status" value="1"/>
</dbReference>
<dbReference type="CDD" id="cd06261">
    <property type="entry name" value="TM_PBP2"/>
    <property type="match status" value="1"/>
</dbReference>
<dbReference type="Pfam" id="PF12911">
    <property type="entry name" value="OppC_N"/>
    <property type="match status" value="1"/>
</dbReference>
<evidence type="ECO:0000313" key="8">
    <source>
        <dbReference type="EMBL" id="SIN88199.1"/>
    </source>
</evidence>
<comment type="subcellular location">
    <subcellularLocation>
        <location evidence="1 5">Cell membrane</location>
        <topology evidence="1 5">Multi-pass membrane protein</topology>
    </subcellularLocation>
</comment>
<keyword evidence="4 5" id="KW-0472">Membrane</keyword>
<name>A0A1N6EYV9_9RHOB</name>
<feature type="transmembrane region" description="Helical" evidence="5">
    <location>
        <begin position="254"/>
        <end position="272"/>
    </location>
</feature>
<evidence type="ECO:0000259" key="7">
    <source>
        <dbReference type="PROSITE" id="PS50928"/>
    </source>
</evidence>
<evidence type="ECO:0000256" key="4">
    <source>
        <dbReference type="ARBA" id="ARBA00023136"/>
    </source>
</evidence>